<keyword evidence="6" id="KW-0539">Nucleus</keyword>
<evidence type="ECO:0000256" key="8">
    <source>
        <dbReference type="SAM" id="MobiDB-lite"/>
    </source>
</evidence>
<evidence type="ECO:0000256" key="2">
    <source>
        <dbReference type="ARBA" id="ARBA00008585"/>
    </source>
</evidence>
<gene>
    <name evidence="10" type="ORF">FOB60_001256</name>
</gene>
<dbReference type="GO" id="GO:0007059">
    <property type="term" value="P:chromosome segregation"/>
    <property type="evidence" value="ECO:0007669"/>
    <property type="project" value="UniProtKB-KW"/>
</dbReference>
<organism evidence="10 11">
    <name type="scientific">Candida parapsilosis</name>
    <name type="common">Yeast</name>
    <dbReference type="NCBI Taxonomy" id="5480"/>
    <lineage>
        <taxon>Eukaryota</taxon>
        <taxon>Fungi</taxon>
        <taxon>Dikarya</taxon>
        <taxon>Ascomycota</taxon>
        <taxon>Saccharomycotina</taxon>
        <taxon>Pichiomycetes</taxon>
        <taxon>Debaryomycetaceae</taxon>
        <taxon>Candida/Lodderomyces clade</taxon>
        <taxon>Candida</taxon>
    </lineage>
</organism>
<feature type="region of interest" description="Disordered" evidence="8">
    <location>
        <begin position="438"/>
        <end position="481"/>
    </location>
</feature>
<evidence type="ECO:0000313" key="10">
    <source>
        <dbReference type="EMBL" id="KAF6059674.1"/>
    </source>
</evidence>
<feature type="compositionally biased region" description="Polar residues" evidence="8">
    <location>
        <begin position="131"/>
        <end position="160"/>
    </location>
</feature>
<keyword evidence="3" id="KW-0132">Cell division</keyword>
<proteinExistence type="inferred from homology"/>
<feature type="compositionally biased region" description="Basic and acidic residues" evidence="8">
    <location>
        <begin position="344"/>
        <end position="356"/>
    </location>
</feature>
<dbReference type="GO" id="GO:0005634">
    <property type="term" value="C:nucleus"/>
    <property type="evidence" value="ECO:0007669"/>
    <property type="project" value="UniProtKB-SubCell"/>
</dbReference>
<evidence type="ECO:0000256" key="4">
    <source>
        <dbReference type="ARBA" id="ARBA00022776"/>
    </source>
</evidence>
<feature type="compositionally biased region" description="Acidic residues" evidence="8">
    <location>
        <begin position="61"/>
        <end position="76"/>
    </location>
</feature>
<comment type="similarity">
    <text evidence="2">Belongs to the SCC4/mau-2 family.</text>
</comment>
<feature type="compositionally biased region" description="Polar residues" evidence="8">
    <location>
        <begin position="176"/>
        <end position="191"/>
    </location>
</feature>
<evidence type="ECO:0000256" key="7">
    <source>
        <dbReference type="ARBA" id="ARBA00023306"/>
    </source>
</evidence>
<feature type="region of interest" description="Disordered" evidence="8">
    <location>
        <begin position="1"/>
        <end position="193"/>
    </location>
</feature>
<evidence type="ECO:0000256" key="6">
    <source>
        <dbReference type="ARBA" id="ARBA00023242"/>
    </source>
</evidence>
<reference evidence="10" key="1">
    <citation type="submission" date="2020-03" db="EMBL/GenBank/DDBJ databases">
        <title>FDA dAtabase for Regulatory Grade micrObial Sequences (FDA-ARGOS): Supporting development and validation of Infectious Disease Dx tests.</title>
        <authorList>
            <person name="Campos J."/>
            <person name="Goldberg B."/>
            <person name="Tallon L."/>
            <person name="Sadzewicz L."/>
            <person name="Vavikolanu K."/>
            <person name="Mehta A."/>
            <person name="Aluvathingal J."/>
            <person name="Nadendla S."/>
            <person name="Nandy P."/>
            <person name="Geyer C."/>
            <person name="Yan Y."/>
            <person name="Sichtig H."/>
        </authorList>
    </citation>
    <scope>NUCLEOTIDE SEQUENCE [LARGE SCALE GENOMIC DNA]</scope>
    <source>
        <strain evidence="10">FDAARGOS_652</strain>
    </source>
</reference>
<dbReference type="GO" id="GO:0051301">
    <property type="term" value="P:cell division"/>
    <property type="evidence" value="ECO:0007669"/>
    <property type="project" value="UniProtKB-KW"/>
</dbReference>
<feature type="compositionally biased region" description="Polar residues" evidence="8">
    <location>
        <begin position="579"/>
        <end position="601"/>
    </location>
</feature>
<dbReference type="Proteomes" id="UP000590412">
    <property type="component" value="Unassembled WGS sequence"/>
</dbReference>
<evidence type="ECO:0000256" key="9">
    <source>
        <dbReference type="SAM" id="Phobius"/>
    </source>
</evidence>
<dbReference type="GO" id="GO:0007064">
    <property type="term" value="P:mitotic sister chromatid cohesion"/>
    <property type="evidence" value="ECO:0007669"/>
    <property type="project" value="InterPro"/>
</dbReference>
<feature type="compositionally biased region" description="Basic and acidic residues" evidence="8">
    <location>
        <begin position="321"/>
        <end position="333"/>
    </location>
</feature>
<keyword evidence="9" id="KW-0472">Membrane</keyword>
<dbReference type="OrthoDB" id="5565328at2759"/>
<name>A0A8X7NPZ7_CANPA</name>
<feature type="compositionally biased region" description="Polar residues" evidence="8">
    <location>
        <begin position="108"/>
        <end position="120"/>
    </location>
</feature>
<feature type="compositionally biased region" description="Basic and acidic residues" evidence="8">
    <location>
        <begin position="530"/>
        <end position="552"/>
    </location>
</feature>
<keyword evidence="7" id="KW-0131">Cell cycle</keyword>
<accession>A0A8X7NPZ7</accession>
<evidence type="ECO:0000256" key="1">
    <source>
        <dbReference type="ARBA" id="ARBA00004123"/>
    </source>
</evidence>
<feature type="compositionally biased region" description="Polar residues" evidence="8">
    <location>
        <begin position="438"/>
        <end position="476"/>
    </location>
</feature>
<dbReference type="EMBL" id="JABWAB010000001">
    <property type="protein sequence ID" value="KAF6059674.1"/>
    <property type="molecule type" value="Genomic_DNA"/>
</dbReference>
<dbReference type="InterPro" id="IPR019440">
    <property type="entry name" value="MAU2"/>
</dbReference>
<keyword evidence="9" id="KW-1133">Transmembrane helix</keyword>
<feature type="region of interest" description="Disordered" evidence="8">
    <location>
        <begin position="499"/>
        <end position="601"/>
    </location>
</feature>
<feature type="compositionally biased region" description="Polar residues" evidence="8">
    <location>
        <begin position="511"/>
        <end position="528"/>
    </location>
</feature>
<feature type="compositionally biased region" description="Pro residues" evidence="8">
    <location>
        <begin position="9"/>
        <end position="18"/>
    </location>
</feature>
<protein>
    <submittedName>
        <fullName evidence="10">Cohesin loading factor family protein</fullName>
    </submittedName>
</protein>
<sequence>MARKRKTFPPRPRPPPPRNNDSASNIGAVYALVSRGVSTSGQQSESNATLELLSKLQQEKETEEQDNNEQDSDEQVDYYHSGYNPYNVVETDSLYSKDQESSAYPEYNQYQGDASTQFETQEVDKEDIMRASTQLTNSSGSYQQAHSSTQPPAPTYQEQTVEVEKETIPNSEIIGASQQLAPPASKSTSPQDDLVHAHVKNNESLTSNKHQNEDENAPTALASNIKSVLENLSNLGAMQNVGALKAAEGEETTIETTGNKPIQVSGDVLINNSNDKAQQHSTCNVLENSSIKTAEGASPLSIGKSENVISHHYTNGSSFTDPERDHDKPEDLPHATSFNNVSHKPVEKPLHEIRKGNEVNQSVIRTNDAFNQQAENAFQAPWERMPALHHEERINWVGNTSIKSDLSFLNKLNEQGFGHAELKKDAPSINLPVPEFSKSTYSTSPVGEPNQAHSFDSQSDAAYSSKSQDSHSNNTKPSKDTFQEYSRFGRHDIFKGESWASHKDSARTSHTDSYSAKCTSGPRSSPMLSSEHRGTDSHKPRTWVREGFEPPTKKHKLNSVNPKFDSYRPKHPGDRRNLGGSNHGSSKSPYQRSGFNNSSNKKNTANFKIFGNLKFETIPYTSEEVQEFLNINPSHPNLKVAYFVQTSQELIHKAHESLVVDKSFQSVLNYYKFIRGAIKCLLILVKKYPKDLTPHQLASLYYKIAKLYLTETESFDLAEAYALKTQTISRDHSIVEFEFYCDLLLIDIYEKINISTIGAFALRREAYYEEAGYHLLSNCMKMVRIKYLMISDASFALVNLQRLVNDPKLDPTVKKIAIVYLAGLHNHRGNPAAVADLLRGFEVNISQPFAAYILMTRLLASVSLNNVSESKHLLKELMSLSNDGEKSHWNQWSINGDIKFHIGGESGLELDFVISWLPVVDFKIMLYFLSGVAYLHLTGDRSKLCFEKAIALIQSAQDDLEMNRNLAKHLSAHESRQRELKLRYYRYSVQYYRQWQLFLNGDSKIVYLNEFMNANNRLFTREEYTMFKPIYTYVHYMFALYYHSRGDLQAAKFYYLKVRNMTGILYDNDASMSLQQMTNGLGGDSIRPQGKFSDLNVYSTFHLIILLDYEVNEIMSKEENDESKLAVEKLTAIENNLLDDFAQVNKPPKNGPFQCCFVINNRLLQMTLEIVMRMVHNLEPDFNVKNVMQMLGEIGDRTTFYFIYFFLTYVLVLNISSTSDKTRYIKRCLHMLPQPKTEVVETPVGKEQVSTSESVDSCRVFLLRSLMEVDESNGLHTQVDLEKGQLERLCKLVAHRYTTLEENVTYDPTFKVLSQVKSVKNDVEIKDV</sequence>
<evidence type="ECO:0000256" key="5">
    <source>
        <dbReference type="ARBA" id="ARBA00022829"/>
    </source>
</evidence>
<evidence type="ECO:0000313" key="11">
    <source>
        <dbReference type="Proteomes" id="UP000590412"/>
    </source>
</evidence>
<comment type="caution">
    <text evidence="10">The sequence shown here is derived from an EMBL/GenBank/DDBJ whole genome shotgun (WGS) entry which is preliminary data.</text>
</comment>
<keyword evidence="9" id="KW-0812">Transmembrane</keyword>
<keyword evidence="4" id="KW-0498">Mitosis</keyword>
<dbReference type="Pfam" id="PF10345">
    <property type="entry name" value="Cohesin_load"/>
    <property type="match status" value="1"/>
</dbReference>
<dbReference type="PANTHER" id="PTHR21394">
    <property type="entry name" value="MAU2 CHROMATID COHESION FACTOR HOMOLOG"/>
    <property type="match status" value="1"/>
</dbReference>
<comment type="subcellular location">
    <subcellularLocation>
        <location evidence="1">Nucleus</location>
    </subcellularLocation>
</comment>
<evidence type="ECO:0000256" key="3">
    <source>
        <dbReference type="ARBA" id="ARBA00022618"/>
    </source>
</evidence>
<feature type="region of interest" description="Disordered" evidence="8">
    <location>
        <begin position="313"/>
        <end position="356"/>
    </location>
</feature>
<keyword evidence="5" id="KW-0159">Chromosome partition</keyword>
<feature type="compositionally biased region" description="Basic and acidic residues" evidence="8">
    <location>
        <begin position="565"/>
        <end position="577"/>
    </location>
</feature>
<feature type="compositionally biased region" description="Basic and acidic residues" evidence="8">
    <location>
        <begin position="499"/>
        <end position="510"/>
    </location>
</feature>
<feature type="compositionally biased region" description="Polar residues" evidence="8">
    <location>
        <begin position="36"/>
        <end position="48"/>
    </location>
</feature>
<feature type="transmembrane region" description="Helical" evidence="9">
    <location>
        <begin position="1199"/>
        <end position="1217"/>
    </location>
</feature>